<feature type="chain" id="PRO_5008904981" evidence="3">
    <location>
        <begin position="20"/>
        <end position="107"/>
    </location>
</feature>
<comment type="caution">
    <text evidence="4">The sequence shown here is derived from an EMBL/GenBank/DDBJ whole genome shotgun (WGS) entry which is preliminary data.</text>
</comment>
<organism evidence="4 5">
    <name type="scientific">Orchesella cincta</name>
    <name type="common">Springtail</name>
    <name type="synonym">Podura cincta</name>
    <dbReference type="NCBI Taxonomy" id="48709"/>
    <lineage>
        <taxon>Eukaryota</taxon>
        <taxon>Metazoa</taxon>
        <taxon>Ecdysozoa</taxon>
        <taxon>Arthropoda</taxon>
        <taxon>Hexapoda</taxon>
        <taxon>Collembola</taxon>
        <taxon>Entomobryomorpha</taxon>
        <taxon>Entomobryoidea</taxon>
        <taxon>Orchesellidae</taxon>
        <taxon>Orchesellinae</taxon>
        <taxon>Orchesella</taxon>
    </lineage>
</organism>
<keyword evidence="2" id="KW-0812">Transmembrane</keyword>
<keyword evidence="2" id="KW-1133">Transmembrane helix</keyword>
<sequence>MGNIIILHVLLMVVKTTSAQWDMLTNFGNYQSDNYNTQNGTEDSTFGCITASTLIASALAAVIIIIILLGILCVWKFCVPARSQPDKEKLEESPPAYELPPSYEECV</sequence>
<feature type="transmembrane region" description="Helical" evidence="2">
    <location>
        <begin position="54"/>
        <end position="79"/>
    </location>
</feature>
<gene>
    <name evidence="4" type="ORF">Ocin01_07012</name>
</gene>
<name>A0A1D2N3M5_ORCCI</name>
<evidence type="ECO:0000313" key="5">
    <source>
        <dbReference type="Proteomes" id="UP000094527"/>
    </source>
</evidence>
<keyword evidence="5" id="KW-1185">Reference proteome</keyword>
<evidence type="ECO:0000313" key="4">
    <source>
        <dbReference type="EMBL" id="ODM99664.1"/>
    </source>
</evidence>
<keyword evidence="3" id="KW-0732">Signal</keyword>
<evidence type="ECO:0000256" key="2">
    <source>
        <dbReference type="SAM" id="Phobius"/>
    </source>
</evidence>
<feature type="region of interest" description="Disordered" evidence="1">
    <location>
        <begin position="83"/>
        <end position="107"/>
    </location>
</feature>
<dbReference type="EMBL" id="LJIJ01000264">
    <property type="protein sequence ID" value="ODM99664.1"/>
    <property type="molecule type" value="Genomic_DNA"/>
</dbReference>
<feature type="signal peptide" evidence="3">
    <location>
        <begin position="1"/>
        <end position="19"/>
    </location>
</feature>
<dbReference type="AlphaFoldDB" id="A0A1D2N3M5"/>
<protein>
    <submittedName>
        <fullName evidence="4">Uncharacterized protein</fullName>
    </submittedName>
</protein>
<evidence type="ECO:0000256" key="1">
    <source>
        <dbReference type="SAM" id="MobiDB-lite"/>
    </source>
</evidence>
<accession>A0A1D2N3M5</accession>
<reference evidence="4 5" key="1">
    <citation type="journal article" date="2016" name="Genome Biol. Evol.">
        <title>Gene Family Evolution Reflects Adaptation to Soil Environmental Stressors in the Genome of the Collembolan Orchesella cincta.</title>
        <authorList>
            <person name="Faddeeva-Vakhrusheva A."/>
            <person name="Derks M.F."/>
            <person name="Anvar S.Y."/>
            <person name="Agamennone V."/>
            <person name="Suring W."/>
            <person name="Smit S."/>
            <person name="van Straalen N.M."/>
            <person name="Roelofs D."/>
        </authorList>
    </citation>
    <scope>NUCLEOTIDE SEQUENCE [LARGE SCALE GENOMIC DNA]</scope>
    <source>
        <tissue evidence="4">Mixed pool</tissue>
    </source>
</reference>
<keyword evidence="2" id="KW-0472">Membrane</keyword>
<proteinExistence type="predicted"/>
<dbReference type="Proteomes" id="UP000094527">
    <property type="component" value="Unassembled WGS sequence"/>
</dbReference>
<evidence type="ECO:0000256" key="3">
    <source>
        <dbReference type="SAM" id="SignalP"/>
    </source>
</evidence>